<accession>A0AAV4QK86</accession>
<sequence length="116" mass="13844">MKHWTIKSVVVRSFLLKEFLMKLRLMVVLMMFVAVLATSIAGDDHDYADADDGEDEIPYKKKDPAPRWKRPWDLQIRVPFFQMFLKREKSGPARLALQVFPDHNRSLVEFNHQWWK</sequence>
<dbReference type="EMBL" id="BPLQ01004518">
    <property type="protein sequence ID" value="GIY08501.1"/>
    <property type="molecule type" value="Genomic_DNA"/>
</dbReference>
<protein>
    <submittedName>
        <fullName evidence="1">Uncharacterized protein</fullName>
    </submittedName>
</protein>
<comment type="caution">
    <text evidence="1">The sequence shown here is derived from an EMBL/GenBank/DDBJ whole genome shotgun (WGS) entry which is preliminary data.</text>
</comment>
<dbReference type="AlphaFoldDB" id="A0AAV4QK86"/>
<reference evidence="1 2" key="1">
    <citation type="submission" date="2021-06" db="EMBL/GenBank/DDBJ databases">
        <title>Caerostris darwini draft genome.</title>
        <authorList>
            <person name="Kono N."/>
            <person name="Arakawa K."/>
        </authorList>
    </citation>
    <scope>NUCLEOTIDE SEQUENCE [LARGE SCALE GENOMIC DNA]</scope>
</reference>
<gene>
    <name evidence="1" type="ORF">CDAR_313291</name>
</gene>
<keyword evidence="2" id="KW-1185">Reference proteome</keyword>
<evidence type="ECO:0000313" key="1">
    <source>
        <dbReference type="EMBL" id="GIY08501.1"/>
    </source>
</evidence>
<name>A0AAV4QK86_9ARAC</name>
<proteinExistence type="predicted"/>
<evidence type="ECO:0000313" key="2">
    <source>
        <dbReference type="Proteomes" id="UP001054837"/>
    </source>
</evidence>
<dbReference type="Proteomes" id="UP001054837">
    <property type="component" value="Unassembled WGS sequence"/>
</dbReference>
<organism evidence="1 2">
    <name type="scientific">Caerostris darwini</name>
    <dbReference type="NCBI Taxonomy" id="1538125"/>
    <lineage>
        <taxon>Eukaryota</taxon>
        <taxon>Metazoa</taxon>
        <taxon>Ecdysozoa</taxon>
        <taxon>Arthropoda</taxon>
        <taxon>Chelicerata</taxon>
        <taxon>Arachnida</taxon>
        <taxon>Araneae</taxon>
        <taxon>Araneomorphae</taxon>
        <taxon>Entelegynae</taxon>
        <taxon>Araneoidea</taxon>
        <taxon>Araneidae</taxon>
        <taxon>Caerostris</taxon>
    </lineage>
</organism>